<name>A0A024G0P1_9STRA</name>
<dbReference type="OrthoDB" id="206107at2759"/>
<dbReference type="AlphaFoldDB" id="A0A024G0P1"/>
<dbReference type="Proteomes" id="UP000053237">
    <property type="component" value="Unassembled WGS sequence"/>
</dbReference>
<reference evidence="1 2" key="1">
    <citation type="submission" date="2012-05" db="EMBL/GenBank/DDBJ databases">
        <title>Recombination and specialization in a pathogen metapopulation.</title>
        <authorList>
            <person name="Gardiner A."/>
            <person name="Kemen E."/>
            <person name="Schultz-Larsen T."/>
            <person name="MacLean D."/>
            <person name="Van Oosterhout C."/>
            <person name="Jones J.D.G."/>
        </authorList>
    </citation>
    <scope>NUCLEOTIDE SEQUENCE [LARGE SCALE GENOMIC DNA]</scope>
    <source>
        <strain evidence="1 2">Ac Nc2</strain>
    </source>
</reference>
<organism evidence="1 2">
    <name type="scientific">Albugo candida</name>
    <dbReference type="NCBI Taxonomy" id="65357"/>
    <lineage>
        <taxon>Eukaryota</taxon>
        <taxon>Sar</taxon>
        <taxon>Stramenopiles</taxon>
        <taxon>Oomycota</taxon>
        <taxon>Peronosporomycetes</taxon>
        <taxon>Albuginales</taxon>
        <taxon>Albuginaceae</taxon>
        <taxon>Albugo</taxon>
    </lineage>
</organism>
<dbReference type="EMBL" id="CAIX01000007">
    <property type="protein sequence ID" value="CCI40235.1"/>
    <property type="molecule type" value="Genomic_DNA"/>
</dbReference>
<dbReference type="PANTHER" id="PTHR35213:SF3">
    <property type="entry name" value="MYB-LIKE DOMAIN-CONTAINING PROTEIN"/>
    <property type="match status" value="1"/>
</dbReference>
<protein>
    <submittedName>
        <fullName evidence="1">Uncharacterized protein</fullName>
    </submittedName>
</protein>
<evidence type="ECO:0000313" key="1">
    <source>
        <dbReference type="EMBL" id="CCI40235.1"/>
    </source>
</evidence>
<proteinExistence type="predicted"/>
<evidence type="ECO:0000313" key="2">
    <source>
        <dbReference type="Proteomes" id="UP000053237"/>
    </source>
</evidence>
<accession>A0A024G0P1</accession>
<sequence>MELQRILNHDGIESMSVRQCKALSVTTNVPLRVGKWTPEEEAFASELIEAFLNGLLDIPEGVSLRLFLARKLFCPPMRITTKLSTNQLGGKPIRKRLGQLRYFPSSLIGQFDKHLACKFRCDELEAKFRSRENFPQIKYETRTLDDKSSTRCKSKRPTRSGSWTREEEEYALGLISAFQAGVLDLTAGTTLRSYLAEHLCCDKMRITKKMSYGTIGDRSIPSRLGRLRYRAAPAVSPTQSLRMLSRLESLRRSCFAIDRRHSVQNSI</sequence>
<comment type="caution">
    <text evidence="1">The sequence shown here is derived from an EMBL/GenBank/DDBJ whole genome shotgun (WGS) entry which is preliminary data.</text>
</comment>
<keyword evidence="2" id="KW-1185">Reference proteome</keyword>
<dbReference type="PANTHER" id="PTHR35213">
    <property type="entry name" value="RING-TYPE DOMAIN-CONTAINING PROTEIN-RELATED"/>
    <property type="match status" value="1"/>
</dbReference>
<gene>
    <name evidence="1" type="ORF">BN9_010190</name>
</gene>
<dbReference type="InParanoid" id="A0A024G0P1"/>
<dbReference type="STRING" id="65357.A0A024G0P1"/>